<dbReference type="GO" id="GO:0046872">
    <property type="term" value="F:metal ion binding"/>
    <property type="evidence" value="ECO:0007669"/>
    <property type="project" value="UniProtKB-KW"/>
</dbReference>
<dbReference type="InterPro" id="IPR011990">
    <property type="entry name" value="TPR-like_helical_dom_sf"/>
</dbReference>
<proteinExistence type="predicted"/>
<dbReference type="PANTHER" id="PTHR10869:SF244">
    <property type="entry name" value="PROLYL 4-HYDROXYLASE SUBUNIT ALPHA-2"/>
    <property type="match status" value="1"/>
</dbReference>
<name>A0A1B6MU26_9HEMI</name>
<evidence type="ECO:0000313" key="5">
    <source>
        <dbReference type="EMBL" id="JAT39399.1"/>
    </source>
</evidence>
<accession>A0A1B6MU26</accession>
<gene>
    <name evidence="5" type="ORF">g.54356</name>
</gene>
<keyword evidence="2" id="KW-0847">Vitamin C</keyword>
<feature type="non-terminal residue" evidence="5">
    <location>
        <position position="310"/>
    </location>
</feature>
<dbReference type="PANTHER" id="PTHR10869">
    <property type="entry name" value="PROLYL 4-HYDROXYLASE ALPHA SUBUNIT"/>
    <property type="match status" value="1"/>
</dbReference>
<keyword evidence="1" id="KW-0479">Metal-binding</keyword>
<evidence type="ECO:0000256" key="3">
    <source>
        <dbReference type="ARBA" id="ARBA00023004"/>
    </source>
</evidence>
<feature type="domain" description="Prolyl 4-hydroxylase N-terminal" evidence="4">
    <location>
        <begin position="1"/>
        <end position="33"/>
    </location>
</feature>
<feature type="non-terminal residue" evidence="5">
    <location>
        <position position="1"/>
    </location>
</feature>
<dbReference type="EMBL" id="GEBQ01000578">
    <property type="protein sequence ID" value="JAT39399.1"/>
    <property type="molecule type" value="Transcribed_RNA"/>
</dbReference>
<keyword evidence="3" id="KW-0408">Iron</keyword>
<reference evidence="5" key="1">
    <citation type="submission" date="2015-11" db="EMBL/GenBank/DDBJ databases">
        <title>De novo transcriptome assembly of four potential Pierce s Disease insect vectors from Arizona vineyards.</title>
        <authorList>
            <person name="Tassone E.E."/>
        </authorList>
    </citation>
    <scope>NUCLEOTIDE SEQUENCE</scope>
</reference>
<dbReference type="InterPro" id="IPR013547">
    <property type="entry name" value="P4H_N"/>
</dbReference>
<organism evidence="5">
    <name type="scientific">Graphocephala atropunctata</name>
    <dbReference type="NCBI Taxonomy" id="36148"/>
    <lineage>
        <taxon>Eukaryota</taxon>
        <taxon>Metazoa</taxon>
        <taxon>Ecdysozoa</taxon>
        <taxon>Arthropoda</taxon>
        <taxon>Hexapoda</taxon>
        <taxon>Insecta</taxon>
        <taxon>Pterygota</taxon>
        <taxon>Neoptera</taxon>
        <taxon>Paraneoptera</taxon>
        <taxon>Hemiptera</taxon>
        <taxon>Auchenorrhyncha</taxon>
        <taxon>Membracoidea</taxon>
        <taxon>Cicadellidae</taxon>
        <taxon>Cicadellinae</taxon>
        <taxon>Cicadellini</taxon>
        <taxon>Graphocephala</taxon>
    </lineage>
</organism>
<protein>
    <recommendedName>
        <fullName evidence="4">Prolyl 4-hydroxylase N-terminal domain-containing protein</fullName>
    </recommendedName>
</protein>
<evidence type="ECO:0000256" key="1">
    <source>
        <dbReference type="ARBA" id="ARBA00022723"/>
    </source>
</evidence>
<sequence>PTGEDMAGAVRALTRLQDVYSLSAASLAIGHLPTTHKTSVLTAADCIAVAQHYYARHDFQLATDWLLEALSKVYHDRTCPPGLVLENLFITSCFEGDQDSSTYYLHQLLEQYPLYSPPDHLVLDYNLAITGKCEEISESKKLDKIKSIPELEQEEIDEYHQMCRGPLPTLRGLQCHLVHHNHPHLRLQPFKLEELHLEPPVVIFHDVVSDNEIAHFRKTAFPLMKRAKIVLPNGTVSSALYRTSHIAWLEDADPVSQRVNRRIAAMTDLDVSRAETNQVSNYGLAGEYITHMDAIQKINLTHGDPDGNRL</sequence>
<dbReference type="GO" id="GO:0031418">
    <property type="term" value="F:L-ascorbic acid binding"/>
    <property type="evidence" value="ECO:0007669"/>
    <property type="project" value="UniProtKB-KW"/>
</dbReference>
<dbReference type="GO" id="GO:0005783">
    <property type="term" value="C:endoplasmic reticulum"/>
    <property type="evidence" value="ECO:0007669"/>
    <property type="project" value="InterPro"/>
</dbReference>
<dbReference type="Gene3D" id="2.60.120.620">
    <property type="entry name" value="q2cbj1_9rhob like domain"/>
    <property type="match status" value="1"/>
</dbReference>
<dbReference type="Pfam" id="PF08336">
    <property type="entry name" value="P4Ha_N"/>
    <property type="match status" value="1"/>
</dbReference>
<evidence type="ECO:0000256" key="2">
    <source>
        <dbReference type="ARBA" id="ARBA00022896"/>
    </source>
</evidence>
<dbReference type="AlphaFoldDB" id="A0A1B6MU26"/>
<dbReference type="Gene3D" id="1.25.40.10">
    <property type="entry name" value="Tetratricopeptide repeat domain"/>
    <property type="match status" value="1"/>
</dbReference>
<dbReference type="InterPro" id="IPR045054">
    <property type="entry name" value="P4HA-like"/>
</dbReference>
<dbReference type="GO" id="GO:0004656">
    <property type="term" value="F:procollagen-proline 4-dioxygenase activity"/>
    <property type="evidence" value="ECO:0007669"/>
    <property type="project" value="InterPro"/>
</dbReference>
<evidence type="ECO:0000259" key="4">
    <source>
        <dbReference type="Pfam" id="PF08336"/>
    </source>
</evidence>